<dbReference type="Pfam" id="PF00497">
    <property type="entry name" value="SBP_bac_3"/>
    <property type="match status" value="1"/>
</dbReference>
<dbReference type="AlphaFoldDB" id="A0AA94EDV5"/>
<evidence type="ECO:0000256" key="4">
    <source>
        <dbReference type="ARBA" id="ARBA00022989"/>
    </source>
</evidence>
<comment type="caution">
    <text evidence="14">The sequence shown here is derived from an EMBL/GenBank/DDBJ whole genome shotgun (WGS) entry which is preliminary data.</text>
</comment>
<reference evidence="15" key="1">
    <citation type="journal article" date="2018" name="Front. Microbiol.">
        <title>Genome-Based Analysis Reveals the Taxonomy and Diversity of the Family Idiomarinaceae.</title>
        <authorList>
            <person name="Liu Y."/>
            <person name="Lai Q."/>
            <person name="Shao Z."/>
        </authorList>
    </citation>
    <scope>NUCLEOTIDE SEQUENCE [LARGE SCALE GENOMIC DNA]</scope>
    <source>
        <strain evidence="15">SN-14</strain>
    </source>
</reference>
<evidence type="ECO:0000256" key="5">
    <source>
        <dbReference type="ARBA" id="ARBA00023065"/>
    </source>
</evidence>
<protein>
    <submittedName>
        <fullName evidence="14">ABC transporter substrate-binding protein</fullName>
    </submittedName>
</protein>
<evidence type="ECO:0000256" key="3">
    <source>
        <dbReference type="ARBA" id="ARBA00022692"/>
    </source>
</evidence>
<evidence type="ECO:0000259" key="12">
    <source>
        <dbReference type="SMART" id="SM00062"/>
    </source>
</evidence>
<keyword evidence="5" id="KW-0406">Ion transport</keyword>
<keyword evidence="7" id="KW-0675">Receptor</keyword>
<organism evidence="14 15">
    <name type="scientific">Idiomarina aquatica</name>
    <dbReference type="NCBI Taxonomy" id="1327752"/>
    <lineage>
        <taxon>Bacteria</taxon>
        <taxon>Pseudomonadati</taxon>
        <taxon>Pseudomonadota</taxon>
        <taxon>Gammaproteobacteria</taxon>
        <taxon>Alteromonadales</taxon>
        <taxon>Idiomarinaceae</taxon>
        <taxon>Idiomarina</taxon>
    </lineage>
</organism>
<comment type="subcellular location">
    <subcellularLocation>
        <location evidence="1">Membrane</location>
        <topology evidence="1">Multi-pass membrane protein</topology>
    </subcellularLocation>
</comment>
<evidence type="ECO:0000256" key="8">
    <source>
        <dbReference type="ARBA" id="ARBA00023180"/>
    </source>
</evidence>
<evidence type="ECO:0000256" key="7">
    <source>
        <dbReference type="ARBA" id="ARBA00023170"/>
    </source>
</evidence>
<dbReference type="Gene3D" id="1.10.287.70">
    <property type="match status" value="1"/>
</dbReference>
<feature type="transmembrane region" description="Helical" evidence="10">
    <location>
        <begin position="174"/>
        <end position="194"/>
    </location>
</feature>
<feature type="signal peptide" evidence="11">
    <location>
        <begin position="1"/>
        <end position="23"/>
    </location>
</feature>
<keyword evidence="6 10" id="KW-0472">Membrane</keyword>
<dbReference type="Pfam" id="PF00060">
    <property type="entry name" value="Lig_chan"/>
    <property type="match status" value="1"/>
</dbReference>
<dbReference type="SUPFAM" id="SSF81324">
    <property type="entry name" value="Voltage-gated potassium channels"/>
    <property type="match status" value="1"/>
</dbReference>
<dbReference type="Gene3D" id="3.40.190.10">
    <property type="entry name" value="Periplasmic binding protein-like II"/>
    <property type="match status" value="2"/>
</dbReference>
<dbReference type="Proteomes" id="UP000286680">
    <property type="component" value="Unassembled WGS sequence"/>
</dbReference>
<keyword evidence="2" id="KW-0813">Transport</keyword>
<proteinExistence type="predicted"/>
<evidence type="ECO:0000256" key="9">
    <source>
        <dbReference type="ARBA" id="ARBA00023303"/>
    </source>
</evidence>
<dbReference type="InterPro" id="IPR001638">
    <property type="entry name" value="Solute-binding_3/MltF_N"/>
</dbReference>
<feature type="transmembrane region" description="Helical" evidence="10">
    <location>
        <begin position="140"/>
        <end position="162"/>
    </location>
</feature>
<feature type="transmembrane region" description="Helical" evidence="10">
    <location>
        <begin position="206"/>
        <end position="230"/>
    </location>
</feature>
<dbReference type="SMART" id="SM00062">
    <property type="entry name" value="PBPb"/>
    <property type="match status" value="1"/>
</dbReference>
<feature type="domain" description="Solute-binding protein family 3/N-terminal" evidence="12">
    <location>
        <begin position="31"/>
        <end position="358"/>
    </location>
</feature>
<feature type="chain" id="PRO_5041728292" evidence="11">
    <location>
        <begin position="24"/>
        <end position="358"/>
    </location>
</feature>
<evidence type="ECO:0000256" key="6">
    <source>
        <dbReference type="ARBA" id="ARBA00023136"/>
    </source>
</evidence>
<dbReference type="EMBL" id="PIPS01000004">
    <property type="protein sequence ID" value="RUO40399.1"/>
    <property type="molecule type" value="Genomic_DNA"/>
</dbReference>
<evidence type="ECO:0000313" key="15">
    <source>
        <dbReference type="Proteomes" id="UP000286680"/>
    </source>
</evidence>
<dbReference type="GO" id="GO:0015276">
    <property type="term" value="F:ligand-gated monoatomic ion channel activity"/>
    <property type="evidence" value="ECO:0007669"/>
    <property type="project" value="InterPro"/>
</dbReference>
<evidence type="ECO:0000313" key="14">
    <source>
        <dbReference type="EMBL" id="RUO40399.1"/>
    </source>
</evidence>
<keyword evidence="9" id="KW-0407">Ion channel</keyword>
<gene>
    <name evidence="14" type="ORF">CWE23_12420</name>
</gene>
<keyword evidence="3 10" id="KW-0812">Transmembrane</keyword>
<dbReference type="GO" id="GO:0016020">
    <property type="term" value="C:membrane"/>
    <property type="evidence" value="ECO:0007669"/>
    <property type="project" value="UniProtKB-SubCell"/>
</dbReference>
<dbReference type="PRINTS" id="PR00169">
    <property type="entry name" value="KCHANNEL"/>
</dbReference>
<evidence type="ECO:0000256" key="1">
    <source>
        <dbReference type="ARBA" id="ARBA00004141"/>
    </source>
</evidence>
<evidence type="ECO:0000259" key="13">
    <source>
        <dbReference type="SMART" id="SM00079"/>
    </source>
</evidence>
<dbReference type="SMART" id="SM00079">
    <property type="entry name" value="PBPe"/>
    <property type="match status" value="1"/>
</dbReference>
<accession>A0AA94EDV5</accession>
<evidence type="ECO:0000256" key="2">
    <source>
        <dbReference type="ARBA" id="ARBA00022448"/>
    </source>
</evidence>
<keyword evidence="8" id="KW-0325">Glycoprotein</keyword>
<evidence type="ECO:0000256" key="11">
    <source>
        <dbReference type="SAM" id="SignalP"/>
    </source>
</evidence>
<dbReference type="PANTHER" id="PTHR18966">
    <property type="entry name" value="IONOTROPIC GLUTAMATE RECEPTOR"/>
    <property type="match status" value="1"/>
</dbReference>
<keyword evidence="4 10" id="KW-1133">Transmembrane helix</keyword>
<dbReference type="SUPFAM" id="SSF53850">
    <property type="entry name" value="Periplasmic binding protein-like II"/>
    <property type="match status" value="1"/>
</dbReference>
<evidence type="ECO:0000256" key="10">
    <source>
        <dbReference type="SAM" id="Phobius"/>
    </source>
</evidence>
<sequence>MLYRLVLWLSLTLIMLSHPPAHAQDEAQAQTLKVAVRMNAPFVMQREGEYQGLAMQLWEDIARQLDRPYELHPMPLEQLLSEVEQGHYDIGIGALTITAARESRLDFSQPFHNGGLAIAVPANNTATWWAVTKRFVSFEFLKVVLILGAVLFIAGALVWLFERRENRDEFSDKPLAGLGAGFWWAAVTMTTVGYGDKSPRSLGGRIISLIWMFTCVIIISSFTASIASSLTVSQFQSKVSGLGDLPSARVATLSNSATAQWLSQKNIGFQGFDDLTKALEKLNAGELDAVIYDEPILRYSMRSQALNNIRLLPDRVLPQDYGFVLPQGSHFREPVNRELLRVVQTEAWRDSLDQYLGN</sequence>
<feature type="domain" description="Ionotropic glutamate receptor C-terminal" evidence="13">
    <location>
        <begin position="31"/>
        <end position="350"/>
    </location>
</feature>
<keyword evidence="11" id="KW-0732">Signal</keyword>
<dbReference type="RefSeq" id="WP_126820419.1">
    <property type="nucleotide sequence ID" value="NZ_PIPS01000004.1"/>
</dbReference>
<dbReference type="InterPro" id="IPR015683">
    <property type="entry name" value="Ionotropic_Glu_rcpt"/>
</dbReference>
<keyword evidence="15" id="KW-1185">Reference proteome</keyword>
<dbReference type="InterPro" id="IPR001320">
    <property type="entry name" value="Iontro_rcpt_C"/>
</dbReference>
<name>A0AA94EDV5_9GAMM</name>